<protein>
    <submittedName>
        <fullName evidence="2">Uncharacterized protein</fullName>
    </submittedName>
</protein>
<keyword evidence="3" id="KW-1185">Reference proteome</keyword>
<organism evidence="2 3">
    <name type="scientific">Mycena chlorophos</name>
    <name type="common">Agaric fungus</name>
    <name type="synonym">Agaricus chlorophos</name>
    <dbReference type="NCBI Taxonomy" id="658473"/>
    <lineage>
        <taxon>Eukaryota</taxon>
        <taxon>Fungi</taxon>
        <taxon>Dikarya</taxon>
        <taxon>Basidiomycota</taxon>
        <taxon>Agaricomycotina</taxon>
        <taxon>Agaricomycetes</taxon>
        <taxon>Agaricomycetidae</taxon>
        <taxon>Agaricales</taxon>
        <taxon>Marasmiineae</taxon>
        <taxon>Mycenaceae</taxon>
        <taxon>Mycena</taxon>
    </lineage>
</organism>
<name>A0ABQ0LAY0_MYCCL</name>
<feature type="compositionally biased region" description="Acidic residues" evidence="1">
    <location>
        <begin position="148"/>
        <end position="157"/>
    </location>
</feature>
<accession>A0ABQ0LAY0</accession>
<evidence type="ECO:0000313" key="3">
    <source>
        <dbReference type="Proteomes" id="UP000815677"/>
    </source>
</evidence>
<evidence type="ECO:0000256" key="1">
    <source>
        <dbReference type="SAM" id="MobiDB-lite"/>
    </source>
</evidence>
<sequence length="193" mass="22489">MDRRIRPRSSFGHTTSSSGWGRRGCSPRNRRVLRTGTNTRKLWRQTMYVLVLVFNLLMNRPGLRRMRNLEMPVDKAARASKPAVDRRRMGPSVSQMLRQMNVPSSSGYYRKFSKANISKLPPLHPNRRCAPLPPPPMISRSRPKTEKEEEEEEEWEDSLIRDVGGWETWKCLGEEKQNAARSAKRRREEGLDE</sequence>
<evidence type="ECO:0000313" key="2">
    <source>
        <dbReference type="EMBL" id="GAT48280.1"/>
    </source>
</evidence>
<dbReference type="EMBL" id="DF844410">
    <property type="protein sequence ID" value="GAT48280.1"/>
    <property type="molecule type" value="Genomic_DNA"/>
</dbReference>
<reference evidence="2" key="1">
    <citation type="submission" date="2014-09" db="EMBL/GenBank/DDBJ databases">
        <title>Genome sequence of the luminous mushroom Mycena chlorophos for searching fungal bioluminescence genes.</title>
        <authorList>
            <person name="Tanaka Y."/>
            <person name="Kasuga D."/>
            <person name="Oba Y."/>
            <person name="Hase S."/>
            <person name="Sato K."/>
            <person name="Oba Y."/>
            <person name="Sakakibara Y."/>
        </authorList>
    </citation>
    <scope>NUCLEOTIDE SEQUENCE</scope>
</reference>
<feature type="region of interest" description="Disordered" evidence="1">
    <location>
        <begin position="1"/>
        <end position="32"/>
    </location>
</feature>
<proteinExistence type="predicted"/>
<feature type="region of interest" description="Disordered" evidence="1">
    <location>
        <begin position="120"/>
        <end position="193"/>
    </location>
</feature>
<dbReference type="Proteomes" id="UP000815677">
    <property type="component" value="Unassembled WGS sequence"/>
</dbReference>
<gene>
    <name evidence="2" type="ORF">MCHLO_05701</name>
</gene>